<dbReference type="InterPro" id="IPR006527">
    <property type="entry name" value="F-box-assoc_dom_typ1"/>
</dbReference>
<dbReference type="EMBL" id="JBAMMX010000009">
    <property type="protein sequence ID" value="KAK6933647.1"/>
    <property type="molecule type" value="Genomic_DNA"/>
</dbReference>
<dbReference type="NCBIfam" id="TIGR01640">
    <property type="entry name" value="F_box_assoc_1"/>
    <property type="match status" value="1"/>
</dbReference>
<dbReference type="InterPro" id="IPR050796">
    <property type="entry name" value="SCF_F-box_component"/>
</dbReference>
<sequence>MKNCRRQVAIDNDGFRDDENDPQLESTAMNDVDSNGLTSLSGKALEVSLSIEIPNSFEKANRINISGPCNGIYCVWTKNGITLWNPALRELRVLPKHANPFQAFVRSSCAFGFDCLSDDYKVIRKLFPKRGGPGTATGTRMFEVYSLNTDSWKIVNVYEDSYVYLEDRCLNLNGIIYWAAYKEKRKVFFLKSVFAFNLGNEEYFEIPPPVFDKKMTFDVSVLNELIALIAFRFDVRSTSQCFDVWVMSESYGSNGNNGDFWTLLLRLEPHIPEVLSPLGFQRNGELILFNDQKIIMFNPNSQGIKRIPIPRSVQVLFHEESLISIKGKDVHPPKEGGSLHTKIASILLLDLVKTLSSGSVRGCVFPMMKKHFITMRNRGQKQFSGFNATE</sequence>
<reference evidence="2 3" key="1">
    <citation type="submission" date="2023-12" db="EMBL/GenBank/DDBJ databases">
        <title>A high-quality genome assembly for Dillenia turbinata (Dilleniales).</title>
        <authorList>
            <person name="Chanderbali A."/>
        </authorList>
    </citation>
    <scope>NUCLEOTIDE SEQUENCE [LARGE SCALE GENOMIC DNA]</scope>
    <source>
        <strain evidence="2">LSX21</strain>
        <tissue evidence="2">Leaf</tissue>
    </source>
</reference>
<evidence type="ECO:0000259" key="1">
    <source>
        <dbReference type="Pfam" id="PF07734"/>
    </source>
</evidence>
<dbReference type="InterPro" id="IPR017451">
    <property type="entry name" value="F-box-assoc_interact_dom"/>
</dbReference>
<proteinExistence type="predicted"/>
<name>A0AAN8ZDC3_9MAGN</name>
<feature type="domain" description="F-box associated beta-propeller type 1" evidence="1">
    <location>
        <begin position="46"/>
        <end position="300"/>
    </location>
</feature>
<dbReference type="Proteomes" id="UP001370490">
    <property type="component" value="Unassembled WGS sequence"/>
</dbReference>
<dbReference type="PANTHER" id="PTHR31672:SF13">
    <property type="entry name" value="F-BOX PROTEIN CPR30-LIKE"/>
    <property type="match status" value="1"/>
</dbReference>
<protein>
    <recommendedName>
        <fullName evidence="1">F-box associated beta-propeller type 1 domain-containing protein</fullName>
    </recommendedName>
</protein>
<organism evidence="2 3">
    <name type="scientific">Dillenia turbinata</name>
    <dbReference type="NCBI Taxonomy" id="194707"/>
    <lineage>
        <taxon>Eukaryota</taxon>
        <taxon>Viridiplantae</taxon>
        <taxon>Streptophyta</taxon>
        <taxon>Embryophyta</taxon>
        <taxon>Tracheophyta</taxon>
        <taxon>Spermatophyta</taxon>
        <taxon>Magnoliopsida</taxon>
        <taxon>eudicotyledons</taxon>
        <taxon>Gunneridae</taxon>
        <taxon>Pentapetalae</taxon>
        <taxon>Dilleniales</taxon>
        <taxon>Dilleniaceae</taxon>
        <taxon>Dillenia</taxon>
    </lineage>
</organism>
<keyword evidence="3" id="KW-1185">Reference proteome</keyword>
<dbReference type="Pfam" id="PF07734">
    <property type="entry name" value="FBA_1"/>
    <property type="match status" value="1"/>
</dbReference>
<gene>
    <name evidence="2" type="ORF">RJ641_036541</name>
</gene>
<comment type="caution">
    <text evidence="2">The sequence shown here is derived from an EMBL/GenBank/DDBJ whole genome shotgun (WGS) entry which is preliminary data.</text>
</comment>
<accession>A0AAN8ZDC3</accession>
<dbReference type="PANTHER" id="PTHR31672">
    <property type="entry name" value="BNACNNG10540D PROTEIN"/>
    <property type="match status" value="1"/>
</dbReference>
<evidence type="ECO:0000313" key="3">
    <source>
        <dbReference type="Proteomes" id="UP001370490"/>
    </source>
</evidence>
<evidence type="ECO:0000313" key="2">
    <source>
        <dbReference type="EMBL" id="KAK6933647.1"/>
    </source>
</evidence>
<dbReference type="AlphaFoldDB" id="A0AAN8ZDC3"/>